<dbReference type="CDD" id="cd09597">
    <property type="entry name" value="M4_TLP"/>
    <property type="match status" value="1"/>
</dbReference>
<feature type="domain" description="Peptidase M4 C-terminal" evidence="11">
    <location>
        <begin position="458"/>
        <end position="613"/>
    </location>
</feature>
<comment type="similarity">
    <text evidence="1">Belongs to the peptidase M4 family.</text>
</comment>
<name>A0A1C4TVJ9_9ACTN</name>
<dbReference type="AlphaFoldDB" id="A0A1C4TVJ9"/>
<dbReference type="InterPro" id="IPR001570">
    <property type="entry name" value="Peptidase_M4_C_domain"/>
</dbReference>
<feature type="signal peptide" evidence="9">
    <location>
        <begin position="1"/>
        <end position="25"/>
    </location>
</feature>
<dbReference type="GO" id="GO:0006508">
    <property type="term" value="P:proteolysis"/>
    <property type="evidence" value="ECO:0007669"/>
    <property type="project" value="UniProtKB-KW"/>
</dbReference>
<keyword evidence="3" id="KW-0479">Metal-binding</keyword>
<evidence type="ECO:0000256" key="1">
    <source>
        <dbReference type="ARBA" id="ARBA00009388"/>
    </source>
</evidence>
<evidence type="ECO:0000259" key="11">
    <source>
        <dbReference type="Pfam" id="PF02868"/>
    </source>
</evidence>
<evidence type="ECO:0000313" key="13">
    <source>
        <dbReference type="Proteomes" id="UP000199629"/>
    </source>
</evidence>
<organism evidence="12 13">
    <name type="scientific">Micromonospora chaiyaphumensis</name>
    <dbReference type="NCBI Taxonomy" id="307119"/>
    <lineage>
        <taxon>Bacteria</taxon>
        <taxon>Bacillati</taxon>
        <taxon>Actinomycetota</taxon>
        <taxon>Actinomycetes</taxon>
        <taxon>Micromonosporales</taxon>
        <taxon>Micromonosporaceae</taxon>
        <taxon>Micromonospora</taxon>
    </lineage>
</organism>
<sequence>MRRLKAPPALAILAAAALLGTTAQAANAATPSPTGTTTAAEASVPATVAPATDTPALVDDLAEPVDATIAPDKAAKAHLTGHKDRYKIADPAGTLTTASVDTQGTRETVRLNQKYKGLPVFGAQYVVRMEKKAGKRAVTGTSGSYFTDLDVDTTATPIPADVATSRAVEDVRKSLHPGAAVVAGTPRRGTTPDAAHADLSGTDQGLVVMPTGTGVLARHVLVKGKDVVTGQPVLRDVYVGATNGVTLLSVSRIKTFATAQQAAALAAAGTGVAPRAVSEPPPSGNGTTPVVGEGRSLHGATVPLPLVRIDDAGPYLMIDQTHTLPDGRTVPITTWDARGRDYYELLDGQLPEGVGPFASPSSTLGADLTDAGAVDAAWDAAKVFEWFQTELGRNSLDDDGMPINSIVGITYGGYPFVNAYWDGTRMVYGSGDDEYLPLAADPDVVGHEMTHGVVENSASLVYAGQPGALNEAIADYFGNAIDLDAAGTPMSDPEASLIGGDLCRTLTPTKCALRNLDDGATTADFQHLMDTPQMDDGGVHLNSTIVSGALWDLRQAFGGAVADKIVYRALTDYLTPMSDFVDAREAVLAAAKSSGLSQKDLKVVRAAFDSRGITAKWKANLYGKNTDLLVDRLNTGMYSDMKASMAGGWFTVPRSDANHTQPPSIWVGRTDGKVTPYRISPNDGNPHSFPHTDGKRVVWLSIAVDPDSPTWETNRILSAPVGGGDVEELYSSPYRIDGLAFDGTVVTWSQYDPEQGYRDVVRYLQGSSRTVHTLAHPDWLGNATAPSVRNGKISYVRYEDYPQPDANGNWWSLGVEVYDIATGRTTFAGGDPGAETMSYPQVSGTGVAWVINRDYGRYVDGEWSQGTFNDSVRLFDFATGTSHLLFEENSPQAIRADVLTLSDTTLTVTEEAPADLWLSTGGYPDNALNPKLKQYTFDGTYVGPASCSPGAQMFATAGTGREVIFMDSSAGGFGLAYAKGAKSCT</sequence>
<evidence type="ECO:0000259" key="10">
    <source>
        <dbReference type="Pfam" id="PF01447"/>
    </source>
</evidence>
<dbReference type="Pfam" id="PF01447">
    <property type="entry name" value="Peptidase_M4"/>
    <property type="match status" value="1"/>
</dbReference>
<keyword evidence="4" id="KW-0378">Hydrolase</keyword>
<dbReference type="PANTHER" id="PTHR33794:SF1">
    <property type="entry name" value="BACILLOLYSIN"/>
    <property type="match status" value="1"/>
</dbReference>
<protein>
    <submittedName>
        <fullName evidence="12">Bacillolysin</fullName>
    </submittedName>
</protein>
<evidence type="ECO:0000256" key="6">
    <source>
        <dbReference type="ARBA" id="ARBA00023049"/>
    </source>
</evidence>
<dbReference type="RefSeq" id="WP_139141720.1">
    <property type="nucleotide sequence ID" value="NZ_FMCS01000001.1"/>
</dbReference>
<evidence type="ECO:0000256" key="8">
    <source>
        <dbReference type="SAM" id="MobiDB-lite"/>
    </source>
</evidence>
<keyword evidence="13" id="KW-1185">Reference proteome</keyword>
<proteinExistence type="inferred from homology"/>
<dbReference type="Gene3D" id="3.10.450.490">
    <property type="match status" value="1"/>
</dbReference>
<dbReference type="GO" id="GO:0004222">
    <property type="term" value="F:metalloendopeptidase activity"/>
    <property type="evidence" value="ECO:0007669"/>
    <property type="project" value="InterPro"/>
</dbReference>
<dbReference type="InterPro" id="IPR027268">
    <property type="entry name" value="Peptidase_M4/M1_CTD_sf"/>
</dbReference>
<dbReference type="InterPro" id="IPR023612">
    <property type="entry name" value="Peptidase_M4"/>
</dbReference>
<feature type="domain" description="Peptidase M4" evidence="10">
    <location>
        <begin position="292"/>
        <end position="455"/>
    </location>
</feature>
<feature type="region of interest" description="Disordered" evidence="8">
    <location>
        <begin position="273"/>
        <end position="292"/>
    </location>
</feature>
<evidence type="ECO:0000256" key="7">
    <source>
        <dbReference type="PIRSR" id="PIRSR623612-1"/>
    </source>
</evidence>
<evidence type="ECO:0000256" key="9">
    <source>
        <dbReference type="SAM" id="SignalP"/>
    </source>
</evidence>
<keyword evidence="5" id="KW-0862">Zinc</keyword>
<keyword evidence="6" id="KW-0482">Metalloprotease</keyword>
<evidence type="ECO:0000256" key="4">
    <source>
        <dbReference type="ARBA" id="ARBA00022801"/>
    </source>
</evidence>
<dbReference type="Pfam" id="PF02868">
    <property type="entry name" value="Peptidase_M4_C"/>
    <property type="match status" value="1"/>
</dbReference>
<dbReference type="InterPro" id="IPR050728">
    <property type="entry name" value="Zinc_Metalloprotease_M4"/>
</dbReference>
<feature type="chain" id="PRO_5039544159" evidence="9">
    <location>
        <begin position="26"/>
        <end position="985"/>
    </location>
</feature>
<evidence type="ECO:0000256" key="3">
    <source>
        <dbReference type="ARBA" id="ARBA00022723"/>
    </source>
</evidence>
<reference evidence="13" key="1">
    <citation type="submission" date="2016-06" db="EMBL/GenBank/DDBJ databases">
        <authorList>
            <person name="Varghese N."/>
            <person name="Submissions Spin"/>
        </authorList>
    </citation>
    <scope>NUCLEOTIDE SEQUENCE [LARGE SCALE GENOMIC DNA]</scope>
    <source>
        <strain evidence="13">DSM 45246</strain>
    </source>
</reference>
<feature type="active site" description="Proton donor" evidence="7">
    <location>
        <position position="540"/>
    </location>
</feature>
<dbReference type="PANTHER" id="PTHR33794">
    <property type="entry name" value="BACILLOLYSIN"/>
    <property type="match status" value="1"/>
</dbReference>
<dbReference type="Gene3D" id="1.10.390.10">
    <property type="entry name" value="Neutral Protease Domain 2"/>
    <property type="match status" value="1"/>
</dbReference>
<dbReference type="GO" id="GO:0046872">
    <property type="term" value="F:metal ion binding"/>
    <property type="evidence" value="ECO:0007669"/>
    <property type="project" value="UniProtKB-KW"/>
</dbReference>
<feature type="active site" evidence="7">
    <location>
        <position position="448"/>
    </location>
</feature>
<gene>
    <name evidence="12" type="ORF">GA0070214_1012</name>
</gene>
<accession>A0A1C4TVJ9</accession>
<keyword evidence="2" id="KW-0645">Protease</keyword>
<dbReference type="InterPro" id="IPR013856">
    <property type="entry name" value="Peptidase_M4_domain"/>
</dbReference>
<dbReference type="SUPFAM" id="SSF55486">
    <property type="entry name" value="Metalloproteases ('zincins'), catalytic domain"/>
    <property type="match status" value="1"/>
</dbReference>
<evidence type="ECO:0000313" key="12">
    <source>
        <dbReference type="EMBL" id="SCE63461.1"/>
    </source>
</evidence>
<evidence type="ECO:0000256" key="5">
    <source>
        <dbReference type="ARBA" id="ARBA00022833"/>
    </source>
</evidence>
<evidence type="ECO:0000256" key="2">
    <source>
        <dbReference type="ARBA" id="ARBA00022670"/>
    </source>
</evidence>
<dbReference type="Gene3D" id="3.10.170.10">
    <property type="match status" value="1"/>
</dbReference>
<dbReference type="Proteomes" id="UP000199629">
    <property type="component" value="Unassembled WGS sequence"/>
</dbReference>
<keyword evidence="9" id="KW-0732">Signal</keyword>
<dbReference type="EMBL" id="FMCS01000001">
    <property type="protein sequence ID" value="SCE63461.1"/>
    <property type="molecule type" value="Genomic_DNA"/>
</dbReference>
<dbReference type="PRINTS" id="PR00730">
    <property type="entry name" value="THERMOLYSIN"/>
</dbReference>